<reference evidence="2" key="1">
    <citation type="submission" date="2021-05" db="EMBL/GenBank/DDBJ databases">
        <title>Complete genome sequence of the cellulolytic planctomycete Telmatocola sphagniphila SP2T and characterization of the first cellulase from planctomycetes.</title>
        <authorList>
            <person name="Rakitin A.L."/>
            <person name="Beletsky A.V."/>
            <person name="Naumoff D.G."/>
            <person name="Kulichevskaya I.S."/>
            <person name="Mardanov A.V."/>
            <person name="Ravin N.V."/>
            <person name="Dedysh S.N."/>
        </authorList>
    </citation>
    <scope>NUCLEOTIDE SEQUENCE</scope>
    <source>
        <strain evidence="2">SP2T</strain>
    </source>
</reference>
<dbReference type="RefSeq" id="WP_213499150.1">
    <property type="nucleotide sequence ID" value="NZ_CP074694.1"/>
</dbReference>
<evidence type="ECO:0000313" key="3">
    <source>
        <dbReference type="Proteomes" id="UP000676194"/>
    </source>
</evidence>
<dbReference type="KEGG" id="tsph:KIH39_09800"/>
<protein>
    <submittedName>
        <fullName evidence="2">Uncharacterized protein</fullName>
    </submittedName>
</protein>
<accession>A0A8E6EZX4</accession>
<evidence type="ECO:0000313" key="2">
    <source>
        <dbReference type="EMBL" id="QVL34178.1"/>
    </source>
</evidence>
<gene>
    <name evidence="2" type="ORF">KIH39_09800</name>
</gene>
<feature type="chain" id="PRO_5034815845" evidence="1">
    <location>
        <begin position="21"/>
        <end position="199"/>
    </location>
</feature>
<organism evidence="2 3">
    <name type="scientific">Telmatocola sphagniphila</name>
    <dbReference type="NCBI Taxonomy" id="1123043"/>
    <lineage>
        <taxon>Bacteria</taxon>
        <taxon>Pseudomonadati</taxon>
        <taxon>Planctomycetota</taxon>
        <taxon>Planctomycetia</taxon>
        <taxon>Gemmatales</taxon>
        <taxon>Gemmataceae</taxon>
    </lineage>
</organism>
<dbReference type="InterPro" id="IPR011045">
    <property type="entry name" value="N2O_reductase_N"/>
</dbReference>
<keyword evidence="3" id="KW-1185">Reference proteome</keyword>
<name>A0A8E6EZX4_9BACT</name>
<evidence type="ECO:0000256" key="1">
    <source>
        <dbReference type="SAM" id="SignalP"/>
    </source>
</evidence>
<dbReference type="AlphaFoldDB" id="A0A8E6EZX4"/>
<keyword evidence="1" id="KW-0732">Signal</keyword>
<dbReference type="EMBL" id="CP074694">
    <property type="protein sequence ID" value="QVL34178.1"/>
    <property type="molecule type" value="Genomic_DNA"/>
</dbReference>
<dbReference type="Proteomes" id="UP000676194">
    <property type="component" value="Chromosome"/>
</dbReference>
<dbReference type="SUPFAM" id="SSF50974">
    <property type="entry name" value="Nitrous oxide reductase, N-terminal domain"/>
    <property type="match status" value="1"/>
</dbReference>
<feature type="signal peptide" evidence="1">
    <location>
        <begin position="1"/>
        <end position="20"/>
    </location>
</feature>
<dbReference type="InterPro" id="IPR011042">
    <property type="entry name" value="6-blade_b-propeller_TolB-like"/>
</dbReference>
<proteinExistence type="predicted"/>
<sequence>MKSLLLVLSGFLLFASCVQSQDMPLSTILVENESWKLAKTDQLPVEKVPVLKVKIPLESPGVFGLWKDGGTLVVADKSDYHLWAYRVQYDEQKSICQLDAGDKCYAMQVAPGQKKLEVTAMASDSMNRFYAATPAGIQIFDPGARLAGVMVNPSKNPISQMGFISSGGDAEDLIIVKAGSEVFTRKLQIKSNKPVPAKK</sequence>
<dbReference type="Gene3D" id="2.120.10.30">
    <property type="entry name" value="TolB, C-terminal domain"/>
    <property type="match status" value="1"/>
</dbReference>
<dbReference type="PROSITE" id="PS51257">
    <property type="entry name" value="PROKAR_LIPOPROTEIN"/>
    <property type="match status" value="1"/>
</dbReference>